<proteinExistence type="predicted"/>
<evidence type="ECO:0000256" key="1">
    <source>
        <dbReference type="SAM" id="MobiDB-lite"/>
    </source>
</evidence>
<reference evidence="2" key="1">
    <citation type="submission" date="2021-06" db="EMBL/GenBank/DDBJ databases">
        <authorList>
            <person name="Kallberg Y."/>
            <person name="Tangrot J."/>
            <person name="Rosling A."/>
        </authorList>
    </citation>
    <scope>NUCLEOTIDE SEQUENCE</scope>
    <source>
        <strain evidence="2">FL966</strain>
    </source>
</reference>
<dbReference type="Proteomes" id="UP000789759">
    <property type="component" value="Unassembled WGS sequence"/>
</dbReference>
<evidence type="ECO:0000313" key="3">
    <source>
        <dbReference type="Proteomes" id="UP000789759"/>
    </source>
</evidence>
<sequence>MQPNRPDHRLLSQSHRDFPVSNQGREAKKENVDSGILERTRKKVGTYFKSSISKKDQDPKKRMFIP</sequence>
<name>A0A9N9P8A9_9GLOM</name>
<dbReference type="EMBL" id="CAJVQA010027672">
    <property type="protein sequence ID" value="CAG8792522.1"/>
    <property type="molecule type" value="Genomic_DNA"/>
</dbReference>
<feature type="compositionally biased region" description="Basic and acidic residues" evidence="1">
    <location>
        <begin position="1"/>
        <end position="18"/>
    </location>
</feature>
<dbReference type="AlphaFoldDB" id="A0A9N9P8A9"/>
<keyword evidence="3" id="KW-1185">Reference proteome</keyword>
<organism evidence="2 3">
    <name type="scientific">Cetraspora pellucida</name>
    <dbReference type="NCBI Taxonomy" id="1433469"/>
    <lineage>
        <taxon>Eukaryota</taxon>
        <taxon>Fungi</taxon>
        <taxon>Fungi incertae sedis</taxon>
        <taxon>Mucoromycota</taxon>
        <taxon>Glomeromycotina</taxon>
        <taxon>Glomeromycetes</taxon>
        <taxon>Diversisporales</taxon>
        <taxon>Gigasporaceae</taxon>
        <taxon>Cetraspora</taxon>
    </lineage>
</organism>
<comment type="caution">
    <text evidence="2">The sequence shown here is derived from an EMBL/GenBank/DDBJ whole genome shotgun (WGS) entry which is preliminary data.</text>
</comment>
<feature type="compositionally biased region" description="Basic and acidic residues" evidence="1">
    <location>
        <begin position="25"/>
        <end position="37"/>
    </location>
</feature>
<evidence type="ECO:0000313" key="2">
    <source>
        <dbReference type="EMBL" id="CAG8792522.1"/>
    </source>
</evidence>
<feature type="non-terminal residue" evidence="2">
    <location>
        <position position="66"/>
    </location>
</feature>
<accession>A0A9N9P8A9</accession>
<protein>
    <submittedName>
        <fullName evidence="2">6283_t:CDS:1</fullName>
    </submittedName>
</protein>
<feature type="region of interest" description="Disordered" evidence="1">
    <location>
        <begin position="1"/>
        <end position="37"/>
    </location>
</feature>
<gene>
    <name evidence="2" type="ORF">CPELLU_LOCUS17107</name>
</gene>